<dbReference type="EMBL" id="CP000884">
    <property type="protein sequence ID" value="ABX35954.1"/>
    <property type="molecule type" value="Genomic_DNA"/>
</dbReference>
<accession>A9BZP6</accession>
<dbReference type="Proteomes" id="UP000000784">
    <property type="component" value="Chromosome"/>
</dbReference>
<dbReference type="eggNOG" id="ENOG50344X0">
    <property type="taxonomic scope" value="Bacteria"/>
</dbReference>
<reference evidence="2 3" key="1">
    <citation type="journal article" date="2004" name="Appl. Environ. Microbiol.">
        <title>Mineralization of individual congeners of linear alkylbenzenesulfonate by defined pairs of heterotrophic bacteria.</title>
        <authorList>
            <person name="Schleheck D."/>
            <person name="Knepper T.P."/>
            <person name="Fischer K."/>
            <person name="Cook A.M."/>
        </authorList>
    </citation>
    <scope>NUCLEOTIDE SEQUENCE [LARGE SCALE GENOMIC DNA]</scope>
    <source>
        <strain evidence="3">DSM 14801 / SPH-1</strain>
    </source>
</reference>
<dbReference type="GeneID" id="31503060"/>
<proteinExistence type="predicted"/>
<sequence>MLKDINALAPTIRIMPGAPTIFMTPFVFITLALVSVLNSIPCNDSILRKSDKALSIVFTLGISSALVSLIFITPLQYYAMPKLGYTRCNILEGHPTLYFTDWVKNPEWCVRGKTREWVKEQARLSGNLENP</sequence>
<keyword evidence="1" id="KW-1133">Transmembrane helix</keyword>
<dbReference type="HOGENOM" id="CLU_1691655_0_0_4"/>
<evidence type="ECO:0000256" key="1">
    <source>
        <dbReference type="SAM" id="Phobius"/>
    </source>
</evidence>
<dbReference type="KEGG" id="dac:Daci_3316"/>
<evidence type="ECO:0008006" key="4">
    <source>
        <dbReference type="Google" id="ProtNLM"/>
    </source>
</evidence>
<evidence type="ECO:0000313" key="2">
    <source>
        <dbReference type="EMBL" id="ABX35954.1"/>
    </source>
</evidence>
<keyword evidence="1" id="KW-0812">Transmembrane</keyword>
<dbReference type="RefSeq" id="WP_012205154.1">
    <property type="nucleotide sequence ID" value="NC_010002.1"/>
</dbReference>
<protein>
    <recommendedName>
        <fullName evidence="4">DUF1240 domain-containing protein</fullName>
    </recommendedName>
</protein>
<keyword evidence="1" id="KW-0472">Membrane</keyword>
<keyword evidence="3" id="KW-1185">Reference proteome</keyword>
<name>A9BZP6_DELAS</name>
<reference evidence="3" key="2">
    <citation type="submission" date="2007-11" db="EMBL/GenBank/DDBJ databases">
        <title>Complete sequence of Delftia acidovorans DSM 14801 / SPH-1.</title>
        <authorList>
            <person name="Copeland A."/>
            <person name="Lucas S."/>
            <person name="Lapidus A."/>
            <person name="Barry K."/>
            <person name="Glavina del Rio T."/>
            <person name="Dalin E."/>
            <person name="Tice H."/>
            <person name="Pitluck S."/>
            <person name="Lowry S."/>
            <person name="Clum A."/>
            <person name="Schmutz J."/>
            <person name="Larimer F."/>
            <person name="Land M."/>
            <person name="Hauser L."/>
            <person name="Kyrpides N."/>
            <person name="Kim E."/>
            <person name="Schleheck D."/>
            <person name="Richardson P."/>
        </authorList>
    </citation>
    <scope>NUCLEOTIDE SEQUENCE [LARGE SCALE GENOMIC DNA]</scope>
    <source>
        <strain evidence="3">DSM 14801 / SPH-1</strain>
    </source>
</reference>
<gene>
    <name evidence="2" type="ordered locus">Daci_3316</name>
</gene>
<evidence type="ECO:0000313" key="3">
    <source>
        <dbReference type="Proteomes" id="UP000000784"/>
    </source>
</evidence>
<organism evidence="2 3">
    <name type="scientific">Delftia acidovorans (strain DSM 14801 / SPH-1)</name>
    <dbReference type="NCBI Taxonomy" id="398578"/>
    <lineage>
        <taxon>Bacteria</taxon>
        <taxon>Pseudomonadati</taxon>
        <taxon>Pseudomonadota</taxon>
        <taxon>Betaproteobacteria</taxon>
        <taxon>Burkholderiales</taxon>
        <taxon>Comamonadaceae</taxon>
        <taxon>Delftia</taxon>
    </lineage>
</organism>
<feature type="transmembrane region" description="Helical" evidence="1">
    <location>
        <begin position="21"/>
        <end position="41"/>
    </location>
</feature>
<feature type="transmembrane region" description="Helical" evidence="1">
    <location>
        <begin position="53"/>
        <end position="72"/>
    </location>
</feature>
<dbReference type="AlphaFoldDB" id="A9BZP6"/>